<dbReference type="GO" id="GO:0033281">
    <property type="term" value="C:TAT protein transport complex"/>
    <property type="evidence" value="ECO:0007669"/>
    <property type="project" value="TreeGrafter"/>
</dbReference>
<sequence>MMKVTTYFLEIYNRFFVLFFTWLLNFLVVYAYKEEIVYLLGQHQQNIFPYFISTNLTEIFFVFLKLSFFLGFYFLYPIFLIQLALFLIPALYKYEYLIIRNLFFVSIFLYILTTYFTYEIFLPYCWKFFNSFQLNAEESLVSIHLETRIADYLNFFIETFLLLNIVLHIFLVFILFLYKITLNFIIQYRKIFYLAFFIFATIVTPPDIFSQIIVGFLFLTSFEIFLFSLFLSKEYKKGE</sequence>
<organism evidence="7">
    <name type="scientific">Nannochloropsis limnetica</name>
    <dbReference type="NCBI Taxonomy" id="120807"/>
    <lineage>
        <taxon>Eukaryota</taxon>
        <taxon>Sar</taxon>
        <taxon>Stramenopiles</taxon>
        <taxon>Ochrophyta</taxon>
        <taxon>Eustigmatophyceae</taxon>
        <taxon>Eustigmatales</taxon>
        <taxon>Monodopsidaceae</taxon>
        <taxon>Nannochloropsis</taxon>
    </lineage>
</organism>
<feature type="transmembrane region" description="Helical" evidence="6">
    <location>
        <begin position="12"/>
        <end position="32"/>
    </location>
</feature>
<dbReference type="PRINTS" id="PR01840">
    <property type="entry name" value="TATCFAMILY"/>
</dbReference>
<keyword evidence="5 6" id="KW-0472">Membrane</keyword>
<dbReference type="EMBL" id="MT872228">
    <property type="protein sequence ID" value="QRG32507.1"/>
    <property type="molecule type" value="Genomic_DNA"/>
</dbReference>
<protein>
    <submittedName>
        <fullName evidence="7">Independent transporter protein</fullName>
    </submittedName>
</protein>
<dbReference type="Pfam" id="PF00902">
    <property type="entry name" value="TatC"/>
    <property type="match status" value="1"/>
</dbReference>
<dbReference type="GO" id="GO:0065002">
    <property type="term" value="P:intracellular protein transmembrane transport"/>
    <property type="evidence" value="ECO:0007669"/>
    <property type="project" value="TreeGrafter"/>
</dbReference>
<feature type="transmembrane region" description="Helical" evidence="6">
    <location>
        <begin position="212"/>
        <end position="231"/>
    </location>
</feature>
<comment type="subcellular location">
    <subcellularLocation>
        <location evidence="1">Membrane</location>
        <topology evidence="1">Multi-pass membrane protein</topology>
    </subcellularLocation>
</comment>
<proteinExistence type="inferred from homology"/>
<dbReference type="PANTHER" id="PTHR30371:SF0">
    <property type="entry name" value="SEC-INDEPENDENT PROTEIN TRANSLOCASE PROTEIN TATC, CHLOROPLASTIC-RELATED"/>
    <property type="match status" value="1"/>
</dbReference>
<evidence type="ECO:0000256" key="5">
    <source>
        <dbReference type="ARBA" id="ARBA00023136"/>
    </source>
</evidence>
<dbReference type="InterPro" id="IPR002033">
    <property type="entry name" value="TatC"/>
</dbReference>
<keyword evidence="7" id="KW-0496">Mitochondrion</keyword>
<feature type="transmembrane region" description="Helical" evidence="6">
    <location>
        <begin position="97"/>
        <end position="118"/>
    </location>
</feature>
<dbReference type="PANTHER" id="PTHR30371">
    <property type="entry name" value="SEC-INDEPENDENT PROTEIN TRANSLOCASE PROTEIN TATC"/>
    <property type="match status" value="1"/>
</dbReference>
<evidence type="ECO:0000256" key="6">
    <source>
        <dbReference type="SAM" id="Phobius"/>
    </source>
</evidence>
<evidence type="ECO:0000313" key="7">
    <source>
        <dbReference type="EMBL" id="QRG32542.1"/>
    </source>
</evidence>
<dbReference type="EMBL" id="MT872227">
    <property type="protein sequence ID" value="QRG32472.1"/>
    <property type="molecule type" value="Genomic_DNA"/>
</dbReference>
<evidence type="ECO:0000256" key="3">
    <source>
        <dbReference type="ARBA" id="ARBA00022692"/>
    </source>
</evidence>
<comment type="similarity">
    <text evidence="2">Belongs to the TatC family.</text>
</comment>
<feature type="transmembrane region" description="Helical" evidence="6">
    <location>
        <begin position="155"/>
        <end position="178"/>
    </location>
</feature>
<keyword evidence="3 6" id="KW-0812">Transmembrane</keyword>
<feature type="transmembrane region" description="Helical" evidence="6">
    <location>
        <begin position="59"/>
        <end position="85"/>
    </location>
</feature>
<accession>A0A890CKN9</accession>
<evidence type="ECO:0000256" key="4">
    <source>
        <dbReference type="ARBA" id="ARBA00022989"/>
    </source>
</evidence>
<dbReference type="AlphaFoldDB" id="A0A890CKN9"/>
<dbReference type="GO" id="GO:0009977">
    <property type="term" value="F:proton motive force dependent protein transmembrane transporter activity"/>
    <property type="evidence" value="ECO:0007669"/>
    <property type="project" value="TreeGrafter"/>
</dbReference>
<dbReference type="GO" id="GO:0043953">
    <property type="term" value="P:protein transport by the Tat complex"/>
    <property type="evidence" value="ECO:0007669"/>
    <property type="project" value="TreeGrafter"/>
</dbReference>
<dbReference type="EMBL" id="MT872230">
    <property type="protein sequence ID" value="QRG32577.1"/>
    <property type="molecule type" value="Genomic_DNA"/>
</dbReference>
<evidence type="ECO:0000256" key="2">
    <source>
        <dbReference type="ARBA" id="ARBA00008882"/>
    </source>
</evidence>
<dbReference type="EMBL" id="MT872229">
    <property type="protein sequence ID" value="QRG32542.1"/>
    <property type="molecule type" value="Genomic_DNA"/>
</dbReference>
<feature type="transmembrane region" description="Helical" evidence="6">
    <location>
        <begin position="190"/>
        <end position="206"/>
    </location>
</feature>
<geneLocation type="mitochondrion" evidence="7"/>
<name>A0A890CKN9_9STRA</name>
<keyword evidence="4 6" id="KW-1133">Transmembrane helix</keyword>
<reference evidence="7" key="1">
    <citation type="submission" date="2020-08" db="EMBL/GenBank/DDBJ databases">
        <title>Environmental palaeogenomic reconstruction of an Ice Age algal population.</title>
        <authorList>
            <person name="Lammers Y."/>
            <person name="Heintzman P.D."/>
            <person name="Alsos I.G."/>
        </authorList>
    </citation>
    <scope>NUCLEOTIDE SEQUENCE</scope>
</reference>
<gene>
    <name evidence="7" type="primary">tatC</name>
</gene>
<evidence type="ECO:0000256" key="1">
    <source>
        <dbReference type="ARBA" id="ARBA00004141"/>
    </source>
</evidence>